<keyword evidence="8 13" id="KW-0378">Hydrolase</keyword>
<evidence type="ECO:0000313" key="14">
    <source>
        <dbReference type="Proteomes" id="UP000007800"/>
    </source>
</evidence>
<accession>C5LSF0</accession>
<comment type="pathway">
    <text evidence="2">Cofactor biosynthesis; riboflavin biosynthesis; 5-amino-6-(D-ribitylamino)uracil from GTP: step 1/4.</text>
</comment>
<reference evidence="13 14" key="1">
    <citation type="submission" date="2008-07" db="EMBL/GenBank/DDBJ databases">
        <authorList>
            <person name="El-Sayed N."/>
            <person name="Caler E."/>
            <person name="Inman J."/>
            <person name="Amedeo P."/>
            <person name="Hass B."/>
            <person name="Wortman J."/>
        </authorList>
    </citation>
    <scope>NUCLEOTIDE SEQUENCE [LARGE SCALE GENOMIC DNA]</scope>
    <source>
        <strain evidence="14">ATCC 50983 / TXsc</strain>
    </source>
</reference>
<dbReference type="InterPro" id="IPR032677">
    <property type="entry name" value="GTP_cyclohydro_II"/>
</dbReference>
<dbReference type="GO" id="GO:0005829">
    <property type="term" value="C:cytosol"/>
    <property type="evidence" value="ECO:0007669"/>
    <property type="project" value="TreeGrafter"/>
</dbReference>
<dbReference type="EMBL" id="GG685188">
    <property type="protein sequence ID" value="EER00343.1"/>
    <property type="molecule type" value="Genomic_DNA"/>
</dbReference>
<dbReference type="InterPro" id="IPR000926">
    <property type="entry name" value="RibA"/>
</dbReference>
<evidence type="ECO:0000256" key="5">
    <source>
        <dbReference type="ARBA" id="ARBA00022619"/>
    </source>
</evidence>
<evidence type="ECO:0000256" key="2">
    <source>
        <dbReference type="ARBA" id="ARBA00004853"/>
    </source>
</evidence>
<evidence type="ECO:0000256" key="10">
    <source>
        <dbReference type="ARBA" id="ARBA00023134"/>
    </source>
</evidence>
<dbReference type="Gene3D" id="3.40.50.10990">
    <property type="entry name" value="GTP cyclohydrolase II"/>
    <property type="match status" value="1"/>
</dbReference>
<evidence type="ECO:0000256" key="6">
    <source>
        <dbReference type="ARBA" id="ARBA00022723"/>
    </source>
</evidence>
<dbReference type="SUPFAM" id="SSF142695">
    <property type="entry name" value="RibA-like"/>
    <property type="match status" value="1"/>
</dbReference>
<dbReference type="OMA" id="ECRGLIC"/>
<keyword evidence="7" id="KW-0547">Nucleotide-binding</keyword>
<dbReference type="NCBIfam" id="NF001591">
    <property type="entry name" value="PRK00393.1"/>
    <property type="match status" value="1"/>
</dbReference>
<evidence type="ECO:0000256" key="9">
    <source>
        <dbReference type="ARBA" id="ARBA00022833"/>
    </source>
</evidence>
<evidence type="ECO:0000313" key="13">
    <source>
        <dbReference type="EMBL" id="EER00343.1"/>
    </source>
</evidence>
<dbReference type="GO" id="GO:0003935">
    <property type="term" value="F:GTP cyclohydrolase II activity"/>
    <property type="evidence" value="ECO:0007669"/>
    <property type="project" value="UniProtKB-EC"/>
</dbReference>
<dbReference type="SUPFAM" id="SSF55821">
    <property type="entry name" value="YrdC/RibB"/>
    <property type="match status" value="1"/>
</dbReference>
<name>C5LSF0_PERM5</name>
<dbReference type="OrthoDB" id="60371at2759"/>
<keyword evidence="10" id="KW-0342">GTP-binding</keyword>
<evidence type="ECO:0000256" key="3">
    <source>
        <dbReference type="ARBA" id="ARBA00004904"/>
    </source>
</evidence>
<dbReference type="CDD" id="cd00641">
    <property type="entry name" value="GTP_cyclohydro2"/>
    <property type="match status" value="1"/>
</dbReference>
<keyword evidence="5" id="KW-0686">Riboflavin biosynthesis</keyword>
<keyword evidence="14" id="KW-1185">Reference proteome</keyword>
<dbReference type="InterPro" id="IPR036144">
    <property type="entry name" value="RibA-like_sf"/>
</dbReference>
<dbReference type="GO" id="GO:0046872">
    <property type="term" value="F:metal ion binding"/>
    <property type="evidence" value="ECO:0007669"/>
    <property type="project" value="UniProtKB-KW"/>
</dbReference>
<evidence type="ECO:0000256" key="7">
    <source>
        <dbReference type="ARBA" id="ARBA00022741"/>
    </source>
</evidence>
<feature type="non-terminal residue" evidence="13">
    <location>
        <position position="406"/>
    </location>
</feature>
<proteinExistence type="inferred from homology"/>
<dbReference type="Pfam" id="PF00925">
    <property type="entry name" value="GTP_cyclohydro2"/>
    <property type="match status" value="1"/>
</dbReference>
<dbReference type="AlphaFoldDB" id="C5LSF0"/>
<evidence type="ECO:0000256" key="4">
    <source>
        <dbReference type="ARBA" id="ARBA00005520"/>
    </source>
</evidence>
<keyword evidence="6" id="KW-0479">Metal-binding</keyword>
<evidence type="ECO:0000256" key="11">
    <source>
        <dbReference type="ARBA" id="ARBA00049295"/>
    </source>
</evidence>
<evidence type="ECO:0000259" key="12">
    <source>
        <dbReference type="Pfam" id="PF00925"/>
    </source>
</evidence>
<dbReference type="InParanoid" id="C5LSF0"/>
<dbReference type="GO" id="GO:0005525">
    <property type="term" value="F:GTP binding"/>
    <property type="evidence" value="ECO:0007669"/>
    <property type="project" value="UniProtKB-KW"/>
</dbReference>
<dbReference type="InterPro" id="IPR000422">
    <property type="entry name" value="DHBP_synthase_RibB"/>
</dbReference>
<dbReference type="Pfam" id="PF00926">
    <property type="entry name" value="DHBP_synthase"/>
    <property type="match status" value="1"/>
</dbReference>
<dbReference type="UniPathway" id="UPA00275">
    <property type="reaction ID" value="UER00400"/>
</dbReference>
<gene>
    <name evidence="13" type="ORF">Pmar_PMAR025760</name>
</gene>
<dbReference type="Proteomes" id="UP000007800">
    <property type="component" value="Unassembled WGS sequence"/>
</dbReference>
<comment type="pathway">
    <text evidence="3">Cofactor biosynthesis; riboflavin biosynthesis; 2-hydroxy-3-oxobutyl phosphate from D-ribulose 5-phosphate: step 1/1.</text>
</comment>
<organism evidence="14">
    <name type="scientific">Perkinsus marinus (strain ATCC 50983 / TXsc)</name>
    <dbReference type="NCBI Taxonomy" id="423536"/>
    <lineage>
        <taxon>Eukaryota</taxon>
        <taxon>Sar</taxon>
        <taxon>Alveolata</taxon>
        <taxon>Perkinsozoa</taxon>
        <taxon>Perkinsea</taxon>
        <taxon>Perkinsida</taxon>
        <taxon>Perkinsidae</taxon>
        <taxon>Perkinsus</taxon>
    </lineage>
</organism>
<dbReference type="GO" id="GO:0009231">
    <property type="term" value="P:riboflavin biosynthetic process"/>
    <property type="evidence" value="ECO:0007669"/>
    <property type="project" value="UniProtKB-UniPathway"/>
</dbReference>
<dbReference type="InterPro" id="IPR017945">
    <property type="entry name" value="DHBP_synth_RibB-like_a/b_dom"/>
</dbReference>
<keyword evidence="9" id="KW-0862">Zinc</keyword>
<feature type="domain" description="GTP cyclohydrolase II" evidence="12">
    <location>
        <begin position="224"/>
        <end position="375"/>
    </location>
</feature>
<dbReference type="RefSeq" id="XP_002767625.1">
    <property type="nucleotide sequence ID" value="XM_002767579.1"/>
</dbReference>
<dbReference type="PANTHER" id="PTHR21327:SF18">
    <property type="entry name" value="3,4-DIHYDROXY-2-BUTANONE 4-PHOSPHATE SYNTHASE"/>
    <property type="match status" value="1"/>
</dbReference>
<dbReference type="GO" id="GO:0008686">
    <property type="term" value="F:3,4-dihydroxy-2-butanone-4-phosphate synthase activity"/>
    <property type="evidence" value="ECO:0007669"/>
    <property type="project" value="InterPro"/>
</dbReference>
<dbReference type="GeneID" id="9050092"/>
<comment type="catalytic activity">
    <reaction evidence="11">
        <text>GTP + 4 H2O = 2,5-diamino-6-hydroxy-4-(5-phosphoribosylamino)-pyrimidine + formate + 2 phosphate + 3 H(+)</text>
        <dbReference type="Rhea" id="RHEA:23704"/>
        <dbReference type="ChEBI" id="CHEBI:15377"/>
        <dbReference type="ChEBI" id="CHEBI:15378"/>
        <dbReference type="ChEBI" id="CHEBI:15740"/>
        <dbReference type="ChEBI" id="CHEBI:37565"/>
        <dbReference type="ChEBI" id="CHEBI:43474"/>
        <dbReference type="ChEBI" id="CHEBI:58614"/>
        <dbReference type="EC" id="3.5.4.25"/>
    </reaction>
</comment>
<dbReference type="NCBIfam" id="TIGR00506">
    <property type="entry name" value="ribB"/>
    <property type="match status" value="1"/>
</dbReference>
<comment type="cofactor">
    <cofactor evidence="1">
        <name>Zn(2+)</name>
        <dbReference type="ChEBI" id="CHEBI:29105"/>
    </cofactor>
</comment>
<protein>
    <submittedName>
        <fullName evidence="13">GTP cyclohydrolase II, putative</fullName>
    </submittedName>
</protein>
<dbReference type="PIRSF" id="PIRSF001259">
    <property type="entry name" value="RibA"/>
    <property type="match status" value="1"/>
</dbReference>
<evidence type="ECO:0000256" key="8">
    <source>
        <dbReference type="ARBA" id="ARBA00022801"/>
    </source>
</evidence>
<comment type="similarity">
    <text evidence="4">In the N-terminal section; belongs to the DHBP synthase family.</text>
</comment>
<sequence length="406" mass="45114">MDLVSRVNVETAIKAFRDGKIVMVMDRLDRENECDFMISAKGCTKQDMAFMIRYSTGIVCIVTDKKRLDTFGLHVATPNNTDSNGTNFHVATDHIPTTITGVSAQDRVNTLKAFVDLNNRPEDFSKPGHMFPLCARPGGLTERDGHTESAYDLCRLAGLDTVAAIAEMMSDDGDMMRLDDCKAFARDHNIPLVTSYAVVSYTTPSTLSANQLSSCRVPLHHLRYTSHCDLRVYRGCSDPSLELVTLIKGKVEGESNVPVRIHSECFTGDVLRSMKCDCGDQLLDFLVTLDEEERAVLLYIRGHEGRGIGLANKVKAYNLQDEDGLDTIESNIRLGYAPDCRDFADARRALRHLGIHSVMLYTNNPAKVAALGDMVAEVKAVPARPNRNNIGYLRTKQSKFHHLTVR</sequence>
<dbReference type="Gene3D" id="3.90.870.10">
    <property type="entry name" value="DHBP synthase"/>
    <property type="match status" value="1"/>
</dbReference>
<evidence type="ECO:0000256" key="1">
    <source>
        <dbReference type="ARBA" id="ARBA00001947"/>
    </source>
</evidence>
<dbReference type="PANTHER" id="PTHR21327">
    <property type="entry name" value="GTP CYCLOHYDROLASE II-RELATED"/>
    <property type="match status" value="1"/>
</dbReference>